<comment type="caution">
    <text evidence="3">The sequence shown here is derived from an EMBL/GenBank/DDBJ whole genome shotgun (WGS) entry which is preliminary data.</text>
</comment>
<evidence type="ECO:0000313" key="4">
    <source>
        <dbReference type="Proteomes" id="UP000703269"/>
    </source>
</evidence>
<dbReference type="Proteomes" id="UP000703269">
    <property type="component" value="Unassembled WGS sequence"/>
</dbReference>
<dbReference type="SUPFAM" id="SSF54695">
    <property type="entry name" value="POZ domain"/>
    <property type="match status" value="1"/>
</dbReference>
<accession>A0A9P3GW36</accession>
<name>A0A9P3GW36_9APHY</name>
<gene>
    <name evidence="3" type="ORF">PsYK624_164500</name>
</gene>
<dbReference type="AlphaFoldDB" id="A0A9P3GW36"/>
<dbReference type="Gene3D" id="3.30.710.10">
    <property type="entry name" value="Potassium Channel Kv1.1, Chain A"/>
    <property type="match status" value="1"/>
</dbReference>
<organism evidence="3 4">
    <name type="scientific">Phanerochaete sordida</name>
    <dbReference type="NCBI Taxonomy" id="48140"/>
    <lineage>
        <taxon>Eukaryota</taxon>
        <taxon>Fungi</taxon>
        <taxon>Dikarya</taxon>
        <taxon>Basidiomycota</taxon>
        <taxon>Agaricomycotina</taxon>
        <taxon>Agaricomycetes</taxon>
        <taxon>Polyporales</taxon>
        <taxon>Phanerochaetaceae</taxon>
        <taxon>Phanerochaete</taxon>
    </lineage>
</organism>
<dbReference type="CDD" id="cd18186">
    <property type="entry name" value="BTB_POZ_ZBTB_KLHL-like"/>
    <property type="match status" value="1"/>
</dbReference>
<evidence type="ECO:0000256" key="1">
    <source>
        <dbReference type="SAM" id="MobiDB-lite"/>
    </source>
</evidence>
<proteinExistence type="predicted"/>
<keyword evidence="4" id="KW-1185">Reference proteome</keyword>
<evidence type="ECO:0000259" key="2">
    <source>
        <dbReference type="PROSITE" id="PS50097"/>
    </source>
</evidence>
<evidence type="ECO:0000313" key="3">
    <source>
        <dbReference type="EMBL" id="GJF00171.1"/>
    </source>
</evidence>
<dbReference type="OrthoDB" id="3164835at2759"/>
<dbReference type="PROSITE" id="PS50097">
    <property type="entry name" value="BTB"/>
    <property type="match status" value="1"/>
</dbReference>
<dbReference type="Pfam" id="PF00651">
    <property type="entry name" value="BTB"/>
    <property type="match status" value="1"/>
</dbReference>
<dbReference type="InterPro" id="IPR011333">
    <property type="entry name" value="SKP1/BTB/POZ_sf"/>
</dbReference>
<dbReference type="SMART" id="SM00225">
    <property type="entry name" value="BTB"/>
    <property type="match status" value="1"/>
</dbReference>
<sequence>MNGTVEQTPVVAPFEDDASADTILQSWDGAQFHVPKATLISASPFFRDLFSLEQPSSDMSPNPCIIPLDEDSSSIDPVLRIICDRNDFEAKNLSTIARLLEIARKYQIQRAEEAAQNWIWSHVYSQPMQTYVLACRFNIEEVAFAAAEVCKDRYSRKFPKPDSAFAASVEGACYVPEMDDISAGQYFRLVQFVRAPMDTVDTRPFSFCQPRFTSGFRNAQKRIEQPERAIPVQVVPETPTYPADLVLKSTDEHEFRVHRLVVELAGGRALIDEAVETSADSLPLARVGAIGWVLAKVVQLCYPCGAPGVFQDLFAVREILRVAERYGMAPLLAQAQAALLQQLPAGALRIYFICAEHGWLAEAEAAARALATQHVEDVYVPEMEDGAARAYHRLLRYHHECRTAIHRVAGRHADYVQGWRAVSKRTQTNLAALAVPLPIVEMWTQKMLVAQEQQPHEDGHTVGFKGSRGLGRRRMQSSSGPLVGPDLQIDYVDAGYAMDMEIKEELIKLSPRLDE</sequence>
<feature type="region of interest" description="Disordered" evidence="1">
    <location>
        <begin position="452"/>
        <end position="480"/>
    </location>
</feature>
<feature type="domain" description="BTB" evidence="2">
    <location>
        <begin position="20"/>
        <end position="82"/>
    </location>
</feature>
<reference evidence="3 4" key="1">
    <citation type="submission" date="2021-08" db="EMBL/GenBank/DDBJ databases">
        <title>Draft Genome Sequence of Phanerochaete sordida strain YK-624.</title>
        <authorList>
            <person name="Mori T."/>
            <person name="Dohra H."/>
            <person name="Suzuki T."/>
            <person name="Kawagishi H."/>
            <person name="Hirai H."/>
        </authorList>
    </citation>
    <scope>NUCLEOTIDE SEQUENCE [LARGE SCALE GENOMIC DNA]</scope>
    <source>
        <strain evidence="3 4">YK-624</strain>
    </source>
</reference>
<protein>
    <submittedName>
        <fullName evidence="3">BTB domain-containing protein</fullName>
    </submittedName>
</protein>
<dbReference type="InterPro" id="IPR000210">
    <property type="entry name" value="BTB/POZ_dom"/>
</dbReference>
<dbReference type="EMBL" id="BPQB01000137">
    <property type="protein sequence ID" value="GJF00171.1"/>
    <property type="molecule type" value="Genomic_DNA"/>
</dbReference>